<dbReference type="PATRIC" id="fig|80852.17.peg.125"/>
<feature type="region of interest" description="Phosphopantothenoylcysteine decarboxylase" evidence="6">
    <location>
        <begin position="1"/>
        <end position="195"/>
    </location>
</feature>
<evidence type="ECO:0000256" key="3">
    <source>
        <dbReference type="ARBA" id="ARBA00022793"/>
    </source>
</evidence>
<dbReference type="Gene3D" id="3.40.50.10300">
    <property type="entry name" value="CoaB-like"/>
    <property type="match status" value="1"/>
</dbReference>
<keyword evidence="4 6" id="KW-0456">Lyase</keyword>
<keyword evidence="5 6" id="KW-0511">Multifunctional enzyme</keyword>
<dbReference type="NCBIfam" id="TIGR00521">
    <property type="entry name" value="coaBC_dfp"/>
    <property type="match status" value="1"/>
</dbReference>
<dbReference type="GO" id="GO:0015941">
    <property type="term" value="P:pantothenate catabolic process"/>
    <property type="evidence" value="ECO:0007669"/>
    <property type="project" value="InterPro"/>
</dbReference>
<name>A0A090IPN0_9GAMM</name>
<dbReference type="GO" id="GO:0015937">
    <property type="term" value="P:coenzyme A biosynthetic process"/>
    <property type="evidence" value="ECO:0007669"/>
    <property type="project" value="UniProtKB-UniRule"/>
</dbReference>
<feature type="domain" description="DNA/pantothenate metabolism flavoprotein C-terminal" evidence="9">
    <location>
        <begin position="191"/>
        <end position="401"/>
    </location>
</feature>
<keyword evidence="3 6" id="KW-0210">Decarboxylase</keyword>
<feature type="binding site" evidence="6">
    <location>
        <position position="284"/>
    </location>
    <ligand>
        <name>CTP</name>
        <dbReference type="ChEBI" id="CHEBI:37563"/>
    </ligand>
</feature>
<comment type="similarity">
    <text evidence="6 7">In the N-terminal section; belongs to the HFCD (homo-oligomeric flavin containing Cys decarboxylase) superfamily.</text>
</comment>
<comment type="function">
    <text evidence="6">Catalyzes two sequential steps in the biosynthesis of coenzyme A. In the first step cysteine is conjugated to 4'-phosphopantothenate to form 4-phosphopantothenoylcysteine. In the second step the latter compound is decarboxylated to form 4'-phosphopantotheine.</text>
</comment>
<comment type="cofactor">
    <cofactor evidence="6">
        <name>Mg(2+)</name>
        <dbReference type="ChEBI" id="CHEBI:18420"/>
    </cofactor>
</comment>
<evidence type="ECO:0000256" key="5">
    <source>
        <dbReference type="ARBA" id="ARBA00023268"/>
    </source>
</evidence>
<comment type="function">
    <text evidence="7">Catalyzes two steps in the biosynthesis of coenzyme A. In the first step cysteine is conjugated to 4'-phosphopantothenate to form 4-phosphopantothenoylcysteine, in the latter compound is decarboxylated to form 4'-phosphopantotheine.</text>
</comment>
<feature type="binding site" evidence="6">
    <location>
        <position position="345"/>
    </location>
    <ligand>
        <name>CTP</name>
        <dbReference type="ChEBI" id="CHEBI:37563"/>
    </ligand>
</feature>
<dbReference type="Gene3D" id="3.40.50.1950">
    <property type="entry name" value="Flavin prenyltransferase-like"/>
    <property type="match status" value="1"/>
</dbReference>
<dbReference type="InterPro" id="IPR005252">
    <property type="entry name" value="CoaBC"/>
</dbReference>
<dbReference type="InterPro" id="IPR007085">
    <property type="entry name" value="DNA/pantothenate-metab_flavo_C"/>
</dbReference>
<dbReference type="PANTHER" id="PTHR14359:SF6">
    <property type="entry name" value="PHOSPHOPANTOTHENOYLCYSTEINE DECARBOXYLASE"/>
    <property type="match status" value="1"/>
</dbReference>
<keyword evidence="6" id="KW-0479">Metal-binding</keyword>
<dbReference type="GeneID" id="28539652"/>
<feature type="domain" description="Flavoprotein" evidence="8">
    <location>
        <begin position="7"/>
        <end position="177"/>
    </location>
</feature>
<dbReference type="AlphaFoldDB" id="A0A090IPN0"/>
<evidence type="ECO:0000313" key="11">
    <source>
        <dbReference type="Proteomes" id="UP000032427"/>
    </source>
</evidence>
<gene>
    <name evidence="6 10" type="primary">coaBC</name>
    <name evidence="10" type="ORF">AWOD_I_0122</name>
</gene>
<dbReference type="SUPFAM" id="SSF102645">
    <property type="entry name" value="CoaB-like"/>
    <property type="match status" value="1"/>
</dbReference>
<dbReference type="HOGENOM" id="CLU_033319_0_1_6"/>
<accession>A0A090IPN0</accession>
<evidence type="ECO:0000256" key="7">
    <source>
        <dbReference type="RuleBase" id="RU364078"/>
    </source>
</evidence>
<reference evidence="11" key="1">
    <citation type="submission" date="2014-09" db="EMBL/GenBank/DDBJ databases">
        <authorList>
            <person name="Hjerde E."/>
        </authorList>
    </citation>
    <scope>NUCLEOTIDE SEQUENCE [LARGE SCALE GENOMIC DNA]</scope>
    <source>
        <strain evidence="11">06/09/139</strain>
    </source>
</reference>
<dbReference type="GO" id="GO:0071513">
    <property type="term" value="C:phosphopantothenoylcysteine decarboxylase complex"/>
    <property type="evidence" value="ECO:0007669"/>
    <property type="project" value="TreeGrafter"/>
</dbReference>
<feature type="binding site" evidence="6">
    <location>
        <position position="331"/>
    </location>
    <ligand>
        <name>CTP</name>
        <dbReference type="ChEBI" id="CHEBI:37563"/>
    </ligand>
</feature>
<sequence>MTSLAGKHILLGISGGIAAYKCAELTRRLSERGAEVRVVMTTAAKEFITPLTMQAVSGHPVADSLLDPAAEASMGHIELAKWADIVLLAPATADLIARIAAGMGNDLLSTLVLATDSPIAVSPAMNQQMYMNQATQENIATLKRRGLHIWGPAAGQQACGDVGMGRMLEPMDLVHLCERFFQADLHEQKPLEGTSLLITAGPTREAIDPVRYISNHSSGKMGFSIAEAAAQLGAKVTLVSGPVSLATPENVERINVESAEQMHSAVMKHAPSHAIFIACAAVADFKPNQISEQKLKKTADEDGMTIQMIKNPDIVASVAAMTEQRPFTIGFAAETQEVEKYARDKLERKNLDMICANDVSVQGQGFNSDNNALHLYWKNGDKALPLAAKSELGKAIMLEVVARLETIRCAN</sequence>
<dbReference type="SUPFAM" id="SSF52507">
    <property type="entry name" value="Homo-oligomeric flavin-containing Cys decarboxylases, HFCD"/>
    <property type="match status" value="1"/>
</dbReference>
<dbReference type="UniPathway" id="UPA00241">
    <property type="reaction ID" value="UER00353"/>
</dbReference>
<dbReference type="HAMAP" id="MF_02225">
    <property type="entry name" value="CoaBC"/>
    <property type="match status" value="1"/>
</dbReference>
<dbReference type="InterPro" id="IPR035929">
    <property type="entry name" value="CoaB-like_sf"/>
</dbReference>
<dbReference type="KEGG" id="awd:AWOD_I_0122"/>
<evidence type="ECO:0000313" key="10">
    <source>
        <dbReference type="EMBL" id="CED70220.1"/>
    </source>
</evidence>
<evidence type="ECO:0000256" key="4">
    <source>
        <dbReference type="ARBA" id="ARBA00023239"/>
    </source>
</evidence>
<feature type="binding site" evidence="6">
    <location>
        <position position="349"/>
    </location>
    <ligand>
        <name>CTP</name>
        <dbReference type="ChEBI" id="CHEBI:37563"/>
    </ligand>
</feature>
<evidence type="ECO:0000259" key="8">
    <source>
        <dbReference type="Pfam" id="PF02441"/>
    </source>
</evidence>
<dbReference type="Pfam" id="PF02441">
    <property type="entry name" value="Flavoprotein"/>
    <property type="match status" value="1"/>
</dbReference>
<evidence type="ECO:0000256" key="6">
    <source>
        <dbReference type="HAMAP-Rule" id="MF_02225"/>
    </source>
</evidence>
<keyword evidence="6 7" id="KW-0285">Flavoprotein</keyword>
<organism evidence="10 11">
    <name type="scientific">Aliivibrio wodanis</name>
    <dbReference type="NCBI Taxonomy" id="80852"/>
    <lineage>
        <taxon>Bacteria</taxon>
        <taxon>Pseudomonadati</taxon>
        <taxon>Pseudomonadota</taxon>
        <taxon>Gammaproteobacteria</taxon>
        <taxon>Vibrionales</taxon>
        <taxon>Vibrionaceae</taxon>
        <taxon>Aliivibrio</taxon>
    </lineage>
</organism>
<comment type="similarity">
    <text evidence="6 7">In the C-terminal section; belongs to the PPC synthetase family.</text>
</comment>
<comment type="cofactor">
    <cofactor evidence="6">
        <name>FMN</name>
        <dbReference type="ChEBI" id="CHEBI:58210"/>
    </cofactor>
    <text evidence="6">Binds 1 FMN per subunit.</text>
</comment>
<evidence type="ECO:0000259" key="9">
    <source>
        <dbReference type="Pfam" id="PF04127"/>
    </source>
</evidence>
<dbReference type="EMBL" id="LN554846">
    <property type="protein sequence ID" value="CED70220.1"/>
    <property type="molecule type" value="Genomic_DNA"/>
</dbReference>
<feature type="region of interest" description="Phosphopantothenate--cysteine ligase" evidence="6">
    <location>
        <begin position="196"/>
        <end position="411"/>
    </location>
</feature>
<keyword evidence="6" id="KW-0460">Magnesium</keyword>
<comment type="pathway">
    <text evidence="6 7">Cofactor biosynthesis; coenzyme A biosynthesis; CoA from (R)-pantothenate: step 2/5.</text>
</comment>
<dbReference type="Pfam" id="PF04127">
    <property type="entry name" value="DFP"/>
    <property type="match status" value="1"/>
</dbReference>
<feature type="binding site" evidence="6">
    <location>
        <position position="294"/>
    </location>
    <ligand>
        <name>CTP</name>
        <dbReference type="ChEBI" id="CHEBI:37563"/>
    </ligand>
</feature>
<comment type="catalytic activity">
    <reaction evidence="6 7">
        <text>N-[(R)-4-phosphopantothenoyl]-L-cysteine + H(+) = (R)-4'-phosphopantetheine + CO2</text>
        <dbReference type="Rhea" id="RHEA:16793"/>
        <dbReference type="ChEBI" id="CHEBI:15378"/>
        <dbReference type="ChEBI" id="CHEBI:16526"/>
        <dbReference type="ChEBI" id="CHEBI:59458"/>
        <dbReference type="ChEBI" id="CHEBI:61723"/>
        <dbReference type="EC" id="4.1.1.36"/>
    </reaction>
</comment>
<keyword evidence="11" id="KW-1185">Reference proteome</keyword>
<evidence type="ECO:0000256" key="1">
    <source>
        <dbReference type="ARBA" id="ARBA00022598"/>
    </source>
</evidence>
<dbReference type="EC" id="4.1.1.36" evidence="6"/>
<dbReference type="STRING" id="80852.AWOD_I_0122"/>
<evidence type="ECO:0000256" key="2">
    <source>
        <dbReference type="ARBA" id="ARBA00022643"/>
    </source>
</evidence>
<dbReference type="InterPro" id="IPR003382">
    <property type="entry name" value="Flavoprotein"/>
</dbReference>
<dbReference type="EC" id="6.3.2.5" evidence="6"/>
<comment type="caution">
    <text evidence="6">Lacks conserved residue(s) required for the propagation of feature annotation.</text>
</comment>
<dbReference type="OrthoDB" id="9802554at2"/>
<dbReference type="GO" id="GO:0046872">
    <property type="term" value="F:metal ion binding"/>
    <property type="evidence" value="ECO:0007669"/>
    <property type="project" value="UniProtKB-KW"/>
</dbReference>
<dbReference type="GO" id="GO:0004633">
    <property type="term" value="F:phosphopantothenoylcysteine decarboxylase activity"/>
    <property type="evidence" value="ECO:0007669"/>
    <property type="project" value="UniProtKB-UniRule"/>
</dbReference>
<feature type="active site" description="Proton donor" evidence="6">
    <location>
        <position position="159"/>
    </location>
</feature>
<dbReference type="GO" id="GO:0010181">
    <property type="term" value="F:FMN binding"/>
    <property type="evidence" value="ECO:0007669"/>
    <property type="project" value="UniProtKB-UniRule"/>
</dbReference>
<dbReference type="Proteomes" id="UP000032427">
    <property type="component" value="Chromosome 1"/>
</dbReference>
<keyword evidence="1 6" id="KW-0436">Ligase</keyword>
<feature type="binding site" evidence="6">
    <location>
        <begin position="312"/>
        <end position="315"/>
    </location>
    <ligand>
        <name>CTP</name>
        <dbReference type="ChEBI" id="CHEBI:37563"/>
    </ligand>
</feature>
<comment type="catalytic activity">
    <reaction evidence="6 7">
        <text>(R)-4'-phosphopantothenate + L-cysteine + CTP = N-[(R)-4-phosphopantothenoyl]-L-cysteine + CMP + diphosphate + H(+)</text>
        <dbReference type="Rhea" id="RHEA:19397"/>
        <dbReference type="ChEBI" id="CHEBI:10986"/>
        <dbReference type="ChEBI" id="CHEBI:15378"/>
        <dbReference type="ChEBI" id="CHEBI:33019"/>
        <dbReference type="ChEBI" id="CHEBI:35235"/>
        <dbReference type="ChEBI" id="CHEBI:37563"/>
        <dbReference type="ChEBI" id="CHEBI:59458"/>
        <dbReference type="ChEBI" id="CHEBI:60377"/>
        <dbReference type="EC" id="6.3.2.5"/>
    </reaction>
</comment>
<proteinExistence type="inferred from homology"/>
<dbReference type="InterPro" id="IPR036551">
    <property type="entry name" value="Flavin_trans-like"/>
</dbReference>
<comment type="pathway">
    <text evidence="6 7">Cofactor biosynthesis; coenzyme A biosynthesis; CoA from (R)-pantothenate: step 3/5.</text>
</comment>
<dbReference type="GO" id="GO:0004632">
    <property type="term" value="F:phosphopantothenate--cysteine ligase activity"/>
    <property type="evidence" value="ECO:0007669"/>
    <property type="project" value="UniProtKB-UniRule"/>
</dbReference>
<dbReference type="PANTHER" id="PTHR14359">
    <property type="entry name" value="HOMO-OLIGOMERIC FLAVIN CONTAINING CYS DECARBOXYLASE FAMILY"/>
    <property type="match status" value="1"/>
</dbReference>
<keyword evidence="2 6" id="KW-0288">FMN</keyword>
<protein>
    <recommendedName>
        <fullName evidence="6">Coenzyme A biosynthesis bifunctional protein CoaBC</fullName>
    </recommendedName>
    <alternativeName>
        <fullName evidence="6">DNA/pantothenate metabolism flavoprotein</fullName>
    </alternativeName>
    <alternativeName>
        <fullName evidence="6">Phosphopantothenoylcysteine synthetase/decarboxylase</fullName>
        <shortName evidence="6">PPCS-PPCDC</shortName>
    </alternativeName>
    <domain>
        <recommendedName>
            <fullName evidence="6">Phosphopantothenoylcysteine decarboxylase</fullName>
            <shortName evidence="6">PPC decarboxylase</shortName>
            <shortName evidence="6">PPC-DC</shortName>
            <ecNumber evidence="6">4.1.1.36</ecNumber>
        </recommendedName>
        <alternativeName>
            <fullName evidence="6">CoaC</fullName>
        </alternativeName>
    </domain>
    <domain>
        <recommendedName>
            <fullName evidence="6">Phosphopantothenate--cysteine ligase</fullName>
            <ecNumber evidence="6">6.3.2.5</ecNumber>
        </recommendedName>
        <alternativeName>
            <fullName evidence="6">CoaB</fullName>
        </alternativeName>
        <alternativeName>
            <fullName evidence="6">Phosphopantothenoylcysteine synthetase</fullName>
            <shortName evidence="6">PPC synthetase</shortName>
            <shortName evidence="6">PPC-S</shortName>
        </alternativeName>
    </domain>
</protein>